<dbReference type="Gene3D" id="3.30.460.20">
    <property type="entry name" value="CorA soluble domain-like"/>
    <property type="match status" value="1"/>
</dbReference>
<dbReference type="PANTHER" id="PTHR47685:SF1">
    <property type="entry name" value="MAGNESIUM TRANSPORT PROTEIN CORA"/>
    <property type="match status" value="1"/>
</dbReference>
<dbReference type="SUPFAM" id="SSF143865">
    <property type="entry name" value="CorA soluble domain-like"/>
    <property type="match status" value="1"/>
</dbReference>
<evidence type="ECO:0000256" key="6">
    <source>
        <dbReference type="SAM" id="Phobius"/>
    </source>
</evidence>
<proteinExistence type="inferred from homology"/>
<dbReference type="PANTHER" id="PTHR47685">
    <property type="entry name" value="MAGNESIUM TRANSPORT PROTEIN CORA"/>
    <property type="match status" value="1"/>
</dbReference>
<dbReference type="InterPro" id="IPR050829">
    <property type="entry name" value="CorA_MIT"/>
</dbReference>
<dbReference type="CDD" id="cd12837">
    <property type="entry name" value="EcCorA-like_u1"/>
    <property type="match status" value="1"/>
</dbReference>
<evidence type="ECO:0000256" key="4">
    <source>
        <dbReference type="ARBA" id="ARBA00022989"/>
    </source>
</evidence>
<protein>
    <submittedName>
        <fullName evidence="7">Magnesium/cobalt transporter CorA</fullName>
    </submittedName>
</protein>
<feature type="transmembrane region" description="Helical" evidence="6">
    <location>
        <begin position="299"/>
        <end position="319"/>
    </location>
</feature>
<keyword evidence="5 6" id="KW-0472">Membrane</keyword>
<accession>A0ABN1EDH2</accession>
<dbReference type="Proteomes" id="UP001499951">
    <property type="component" value="Unassembled WGS sequence"/>
</dbReference>
<dbReference type="RefSeq" id="WP_166933857.1">
    <property type="nucleotide sequence ID" value="NZ_BAAADD010000003.1"/>
</dbReference>
<organism evidence="7 8">
    <name type="scientific">Rhizomicrobium electricum</name>
    <dbReference type="NCBI Taxonomy" id="480070"/>
    <lineage>
        <taxon>Bacteria</taxon>
        <taxon>Pseudomonadati</taxon>
        <taxon>Pseudomonadota</taxon>
        <taxon>Alphaproteobacteria</taxon>
        <taxon>Micropepsales</taxon>
        <taxon>Micropepsaceae</taxon>
        <taxon>Rhizomicrobium</taxon>
    </lineage>
</organism>
<dbReference type="InterPro" id="IPR045861">
    <property type="entry name" value="CorA_cytoplasmic_dom"/>
</dbReference>
<keyword evidence="8" id="KW-1185">Reference proteome</keyword>
<keyword evidence="3 6" id="KW-0812">Transmembrane</keyword>
<sequence>MLKTYLPLNGGLRIVPDVDSADVPREALWIDLFDPTPEERQAVNNTLGLDLPTRADMEEIEVSSRLYAENGALYMTALVLANSGTESPVAGVVTFALVRNTLITIRYTEPQPFRTFEARCRRGTVPATKAENVLLDLLDVIIDRLADIQERASTEIELISRDIFDPDNTQHPITSREFQDVLRALGRKHDLAGKIRESLLTISRMLAFLQQALDTMPNKDTIPHVKTLTRDVNSLQDHLNYLTSRLSYLLDATLGLINIDQNNIIKIMSVAAMVFLPPTLFASVWGMNFQHMPELSEVWGYPLAWAIMVISAVVPYIWFKRKGWL</sequence>
<evidence type="ECO:0000256" key="3">
    <source>
        <dbReference type="ARBA" id="ARBA00022692"/>
    </source>
</evidence>
<gene>
    <name evidence="7" type="primary">corA</name>
    <name evidence="7" type="ORF">GCM10008942_10690</name>
</gene>
<comment type="similarity">
    <text evidence="2">Belongs to the CorA metal ion transporter (MIT) (TC 1.A.35) family.</text>
</comment>
<name>A0ABN1EDH2_9PROT</name>
<evidence type="ECO:0000256" key="1">
    <source>
        <dbReference type="ARBA" id="ARBA00004141"/>
    </source>
</evidence>
<evidence type="ECO:0000256" key="5">
    <source>
        <dbReference type="ARBA" id="ARBA00023136"/>
    </source>
</evidence>
<feature type="transmembrane region" description="Helical" evidence="6">
    <location>
        <begin position="267"/>
        <end position="287"/>
    </location>
</feature>
<evidence type="ECO:0000313" key="8">
    <source>
        <dbReference type="Proteomes" id="UP001499951"/>
    </source>
</evidence>
<dbReference type="InterPro" id="IPR045863">
    <property type="entry name" value="CorA_TM1_TM2"/>
</dbReference>
<evidence type="ECO:0000256" key="2">
    <source>
        <dbReference type="ARBA" id="ARBA00009765"/>
    </source>
</evidence>
<dbReference type="InterPro" id="IPR002523">
    <property type="entry name" value="MgTranspt_CorA/ZnTranspt_ZntB"/>
</dbReference>
<keyword evidence="4 6" id="KW-1133">Transmembrane helix</keyword>
<comment type="subcellular location">
    <subcellularLocation>
        <location evidence="1">Membrane</location>
        <topology evidence="1">Multi-pass membrane protein</topology>
    </subcellularLocation>
</comment>
<reference evidence="7 8" key="1">
    <citation type="journal article" date="2019" name="Int. J. Syst. Evol. Microbiol.">
        <title>The Global Catalogue of Microorganisms (GCM) 10K type strain sequencing project: providing services to taxonomists for standard genome sequencing and annotation.</title>
        <authorList>
            <consortium name="The Broad Institute Genomics Platform"/>
            <consortium name="The Broad Institute Genome Sequencing Center for Infectious Disease"/>
            <person name="Wu L."/>
            <person name="Ma J."/>
        </authorList>
    </citation>
    <scope>NUCLEOTIDE SEQUENCE [LARGE SCALE GENOMIC DNA]</scope>
    <source>
        <strain evidence="7 8">JCM 15089</strain>
    </source>
</reference>
<comment type="caution">
    <text evidence="7">The sequence shown here is derived from an EMBL/GenBank/DDBJ whole genome shotgun (WGS) entry which is preliminary data.</text>
</comment>
<evidence type="ECO:0000313" key="7">
    <source>
        <dbReference type="EMBL" id="GAA0564195.1"/>
    </source>
</evidence>
<dbReference type="Pfam" id="PF01544">
    <property type="entry name" value="CorA"/>
    <property type="match status" value="1"/>
</dbReference>
<dbReference type="SUPFAM" id="SSF144083">
    <property type="entry name" value="Magnesium transport protein CorA, transmembrane region"/>
    <property type="match status" value="1"/>
</dbReference>
<dbReference type="EMBL" id="BAAADD010000003">
    <property type="protein sequence ID" value="GAA0564195.1"/>
    <property type="molecule type" value="Genomic_DNA"/>
</dbReference>
<dbReference type="Gene3D" id="1.20.58.340">
    <property type="entry name" value="Magnesium transport protein CorA, transmembrane region"/>
    <property type="match status" value="2"/>
</dbReference>